<evidence type="ECO:0000256" key="3">
    <source>
        <dbReference type="ARBA" id="ARBA00022630"/>
    </source>
</evidence>
<keyword evidence="5" id="KW-0560">Oxidoreductase</keyword>
<dbReference type="HOGENOM" id="CLU_006937_6_2_1"/>
<sequence>MIETPVYTDEDVPSYPQCTPQALRIVHVGAGASGLIFAHKAEKLLKNYELVCYEKNEVLGGTWWENRYPGCACDIPAHTYTFPFEPNTEWSGYYSYSDEIQQYMLNFAKKYGVEKYIRLNTEVLSATWDDEKSNWAVDLKRKDGTTFTDTCDVLVNGSGVVNKWKWPAIEGLHDFQGVLAHSAAWDSSIDWAGKAVALIGTGSSSIQMLPKFAETATHVSVFMRNKTYIGPQFGANVSNKEADPDAMEPHAAGKHQYTEKEKQRFRDDPDYLLKYRKDVERSVVGGFKMFYRGSELNIAAKQLMQDSMSKKLGDREDLKKHFIPEWSPGCRRLTPGEGYLESLCKPNVTPVFDEIVKVTATGVVTADNTEHKVDILACATGFNIQYLPHFRITGTGGQVMQDQKDPQVYASVGVPGFPNYFVVNGPRGNWGQGCILPSHEVQTEYIIQCCRKMQEDDIKSMTPRQDATTQLNLYMDAWHRKHSVWAEDCRSWYKDNKPDGRVHIWPGSLFHHLKFMKRPRFEHFELKYRDENNMFAFLGNGVTITEEKFAGSPDLPIPYMRKDEDEIWDIE</sequence>
<evidence type="ECO:0000256" key="2">
    <source>
        <dbReference type="ARBA" id="ARBA00010139"/>
    </source>
</evidence>
<dbReference type="InterPro" id="IPR020946">
    <property type="entry name" value="Flavin_mOase-like"/>
</dbReference>
<reference evidence="6 7" key="1">
    <citation type="submission" date="2013-03" db="EMBL/GenBank/DDBJ databases">
        <title>The Genome Sequence of Exophiala aquamarina CBS 119918.</title>
        <authorList>
            <consortium name="The Broad Institute Genomics Platform"/>
            <person name="Cuomo C."/>
            <person name="de Hoog S."/>
            <person name="Gorbushina A."/>
            <person name="Walker B."/>
            <person name="Young S.K."/>
            <person name="Zeng Q."/>
            <person name="Gargeya S."/>
            <person name="Fitzgerald M."/>
            <person name="Haas B."/>
            <person name="Abouelleil A."/>
            <person name="Allen A.W."/>
            <person name="Alvarado L."/>
            <person name="Arachchi H.M."/>
            <person name="Berlin A.M."/>
            <person name="Chapman S.B."/>
            <person name="Gainer-Dewar J."/>
            <person name="Goldberg J."/>
            <person name="Griggs A."/>
            <person name="Gujja S."/>
            <person name="Hansen M."/>
            <person name="Howarth C."/>
            <person name="Imamovic A."/>
            <person name="Ireland A."/>
            <person name="Larimer J."/>
            <person name="McCowan C."/>
            <person name="Murphy C."/>
            <person name="Pearson M."/>
            <person name="Poon T.W."/>
            <person name="Priest M."/>
            <person name="Roberts A."/>
            <person name="Saif S."/>
            <person name="Shea T."/>
            <person name="Sisk P."/>
            <person name="Sykes S."/>
            <person name="Wortman J."/>
            <person name="Nusbaum C."/>
            <person name="Birren B."/>
        </authorList>
    </citation>
    <scope>NUCLEOTIDE SEQUENCE [LARGE SCALE GENOMIC DNA]</scope>
    <source>
        <strain evidence="6 7">CBS 119918</strain>
    </source>
</reference>
<dbReference type="OrthoDB" id="74360at2759"/>
<evidence type="ECO:0000256" key="5">
    <source>
        <dbReference type="ARBA" id="ARBA00023002"/>
    </source>
</evidence>
<accession>A0A072PC64</accession>
<proteinExistence type="inferred from homology"/>
<comment type="cofactor">
    <cofactor evidence="1">
        <name>FAD</name>
        <dbReference type="ChEBI" id="CHEBI:57692"/>
    </cofactor>
</comment>
<evidence type="ECO:0008006" key="8">
    <source>
        <dbReference type="Google" id="ProtNLM"/>
    </source>
</evidence>
<keyword evidence="7" id="KW-1185">Reference proteome</keyword>
<dbReference type="AlphaFoldDB" id="A0A072PC64"/>
<dbReference type="EMBL" id="AMGV01000005">
    <property type="protein sequence ID" value="KEF56873.1"/>
    <property type="molecule type" value="Genomic_DNA"/>
</dbReference>
<organism evidence="6 7">
    <name type="scientific">Exophiala aquamarina CBS 119918</name>
    <dbReference type="NCBI Taxonomy" id="1182545"/>
    <lineage>
        <taxon>Eukaryota</taxon>
        <taxon>Fungi</taxon>
        <taxon>Dikarya</taxon>
        <taxon>Ascomycota</taxon>
        <taxon>Pezizomycotina</taxon>
        <taxon>Eurotiomycetes</taxon>
        <taxon>Chaetothyriomycetidae</taxon>
        <taxon>Chaetothyriales</taxon>
        <taxon>Herpotrichiellaceae</taxon>
        <taxon>Exophiala</taxon>
    </lineage>
</organism>
<dbReference type="VEuPathDB" id="FungiDB:A1O9_07063"/>
<dbReference type="GO" id="GO:0004499">
    <property type="term" value="F:N,N-dimethylaniline monooxygenase activity"/>
    <property type="evidence" value="ECO:0007669"/>
    <property type="project" value="InterPro"/>
</dbReference>
<comment type="caution">
    <text evidence="6">The sequence shown here is derived from an EMBL/GenBank/DDBJ whole genome shotgun (WGS) entry which is preliminary data.</text>
</comment>
<keyword evidence="4" id="KW-0274">FAD</keyword>
<dbReference type="GO" id="GO:0050661">
    <property type="term" value="F:NADP binding"/>
    <property type="evidence" value="ECO:0007669"/>
    <property type="project" value="InterPro"/>
</dbReference>
<evidence type="ECO:0000256" key="4">
    <source>
        <dbReference type="ARBA" id="ARBA00022827"/>
    </source>
</evidence>
<dbReference type="GO" id="GO:0050660">
    <property type="term" value="F:flavin adenine dinucleotide binding"/>
    <property type="evidence" value="ECO:0007669"/>
    <property type="project" value="InterPro"/>
</dbReference>
<dbReference type="SUPFAM" id="SSF51905">
    <property type="entry name" value="FAD/NAD(P)-binding domain"/>
    <property type="match status" value="3"/>
</dbReference>
<dbReference type="InterPro" id="IPR036188">
    <property type="entry name" value="FAD/NAD-bd_sf"/>
</dbReference>
<gene>
    <name evidence="6" type="ORF">A1O9_07063</name>
</gene>
<evidence type="ECO:0000313" key="7">
    <source>
        <dbReference type="Proteomes" id="UP000027920"/>
    </source>
</evidence>
<evidence type="ECO:0000256" key="1">
    <source>
        <dbReference type="ARBA" id="ARBA00001974"/>
    </source>
</evidence>
<dbReference type="GeneID" id="25281977"/>
<dbReference type="Pfam" id="PF00743">
    <property type="entry name" value="FMO-like"/>
    <property type="match status" value="1"/>
</dbReference>
<protein>
    <recommendedName>
        <fullName evidence="8">Cyclohexanone monooxygenase</fullName>
    </recommendedName>
</protein>
<dbReference type="InterPro" id="IPR051209">
    <property type="entry name" value="FAD-bind_Monooxygenase_sf"/>
</dbReference>
<dbReference type="Gene3D" id="3.50.50.60">
    <property type="entry name" value="FAD/NAD(P)-binding domain"/>
    <property type="match status" value="2"/>
</dbReference>
<name>A0A072PC64_9EURO</name>
<dbReference type="PANTHER" id="PTHR42877">
    <property type="entry name" value="L-ORNITHINE N(5)-MONOOXYGENASE-RELATED"/>
    <property type="match status" value="1"/>
</dbReference>
<comment type="similarity">
    <text evidence="2">Belongs to the FAD-binding monooxygenase family.</text>
</comment>
<dbReference type="PANTHER" id="PTHR42877:SF8">
    <property type="entry name" value="MONOOXYGENASE"/>
    <property type="match status" value="1"/>
</dbReference>
<dbReference type="RefSeq" id="XP_013259463.1">
    <property type="nucleotide sequence ID" value="XM_013404009.1"/>
</dbReference>
<dbReference type="Proteomes" id="UP000027920">
    <property type="component" value="Unassembled WGS sequence"/>
</dbReference>
<evidence type="ECO:0000313" key="6">
    <source>
        <dbReference type="EMBL" id="KEF56873.1"/>
    </source>
</evidence>
<keyword evidence="3" id="KW-0285">Flavoprotein</keyword>